<dbReference type="EMBL" id="CP036262">
    <property type="protein sequence ID" value="QDS95890.1"/>
    <property type="molecule type" value="Genomic_DNA"/>
</dbReference>
<dbReference type="Proteomes" id="UP000320672">
    <property type="component" value="Chromosome"/>
</dbReference>
<dbReference type="InterPro" id="IPR029475">
    <property type="entry name" value="DUF6807"/>
</dbReference>
<evidence type="ECO:0000313" key="3">
    <source>
        <dbReference type="Proteomes" id="UP000320672"/>
    </source>
</evidence>
<gene>
    <name evidence="2" type="ORF">FF011L_46910</name>
</gene>
<keyword evidence="3" id="KW-1185">Reference proteome</keyword>
<name>A0A517MM12_9BACT</name>
<accession>A0A517MM12</accession>
<feature type="chain" id="PRO_5021749837" description="Methane oxygenase PmoA" evidence="1">
    <location>
        <begin position="35"/>
        <end position="351"/>
    </location>
</feature>
<dbReference type="AlphaFoldDB" id="A0A517MM12"/>
<feature type="signal peptide" evidence="1">
    <location>
        <begin position="1"/>
        <end position="34"/>
    </location>
</feature>
<proteinExistence type="predicted"/>
<evidence type="ECO:0000256" key="1">
    <source>
        <dbReference type="SAM" id="SignalP"/>
    </source>
</evidence>
<sequence precursor="true">MNDWKFYTKSLWAFLAVPLLATGIILSVSQSAWAADEEKAAVARCQVVPQAGHRVSLQVDGVEKAVWNFSDAYPRPFFFPLNGPAGTSLTRIGHPGAPNHDHHLSVWFAHHDVDGISFWANSSKATVVQKEWLTYQDGDGAATMAVRNEWRDAEGTPRLDQQVVASLIALPDGESMLEIQTTLAAPEGVESVVLGKTNFGLLAVRVAKGLSAHFGDGQLTSSEGRQGEKENFEKSARWMDYSGSVGAGSGAARTTVREGITYHDHPSNPGYPSGWHVRNDGWMGSSLTMREPIEIKQGEPLTVRYLLHTHRGDMDASQAKEIHSAFSNRPGWELKKAPRPHVAWEVVRKES</sequence>
<reference evidence="2 3" key="1">
    <citation type="submission" date="2019-02" db="EMBL/GenBank/DDBJ databases">
        <title>Deep-cultivation of Planctomycetes and their phenomic and genomic characterization uncovers novel biology.</title>
        <authorList>
            <person name="Wiegand S."/>
            <person name="Jogler M."/>
            <person name="Boedeker C."/>
            <person name="Pinto D."/>
            <person name="Vollmers J."/>
            <person name="Rivas-Marin E."/>
            <person name="Kohn T."/>
            <person name="Peeters S.H."/>
            <person name="Heuer A."/>
            <person name="Rast P."/>
            <person name="Oberbeckmann S."/>
            <person name="Bunk B."/>
            <person name="Jeske O."/>
            <person name="Meyerdierks A."/>
            <person name="Storesund J.E."/>
            <person name="Kallscheuer N."/>
            <person name="Luecker S."/>
            <person name="Lage O.M."/>
            <person name="Pohl T."/>
            <person name="Merkel B.J."/>
            <person name="Hornburger P."/>
            <person name="Mueller R.-W."/>
            <person name="Bruemmer F."/>
            <person name="Labrenz M."/>
            <person name="Spormann A.M."/>
            <person name="Op den Camp H."/>
            <person name="Overmann J."/>
            <person name="Amann R."/>
            <person name="Jetten M.S.M."/>
            <person name="Mascher T."/>
            <person name="Medema M.H."/>
            <person name="Devos D.P."/>
            <person name="Kaster A.-K."/>
            <person name="Ovreas L."/>
            <person name="Rohde M."/>
            <person name="Galperin M.Y."/>
            <person name="Jogler C."/>
        </authorList>
    </citation>
    <scope>NUCLEOTIDE SEQUENCE [LARGE SCALE GENOMIC DNA]</scope>
    <source>
        <strain evidence="2 3">FF011L</strain>
    </source>
</reference>
<dbReference type="OrthoDB" id="242279at2"/>
<dbReference type="KEGG" id="rml:FF011L_46910"/>
<dbReference type="RefSeq" id="WP_145354113.1">
    <property type="nucleotide sequence ID" value="NZ_CP036262.1"/>
</dbReference>
<organism evidence="2 3">
    <name type="scientific">Roseimaritima multifibrata</name>
    <dbReference type="NCBI Taxonomy" id="1930274"/>
    <lineage>
        <taxon>Bacteria</taxon>
        <taxon>Pseudomonadati</taxon>
        <taxon>Planctomycetota</taxon>
        <taxon>Planctomycetia</taxon>
        <taxon>Pirellulales</taxon>
        <taxon>Pirellulaceae</taxon>
        <taxon>Roseimaritima</taxon>
    </lineage>
</organism>
<evidence type="ECO:0000313" key="2">
    <source>
        <dbReference type="EMBL" id="QDS95890.1"/>
    </source>
</evidence>
<keyword evidence="1" id="KW-0732">Signal</keyword>
<protein>
    <recommendedName>
        <fullName evidence="4">Methane oxygenase PmoA</fullName>
    </recommendedName>
</protein>
<dbReference type="Pfam" id="PF14100">
    <property type="entry name" value="DUF6807"/>
    <property type="match status" value="1"/>
</dbReference>
<evidence type="ECO:0008006" key="4">
    <source>
        <dbReference type="Google" id="ProtNLM"/>
    </source>
</evidence>